<name>A0A7M5V4J5_9CNID</name>
<dbReference type="GO" id="GO:0071037">
    <property type="term" value="P:nuclear polyadenylation-dependent snRNA catabolic process"/>
    <property type="evidence" value="ECO:0007669"/>
    <property type="project" value="TreeGrafter"/>
</dbReference>
<evidence type="ECO:0000313" key="12">
    <source>
        <dbReference type="EnsemblMetazoa" id="CLYHEMP011188.1"/>
    </source>
</evidence>
<dbReference type="GO" id="GO:0008270">
    <property type="term" value="F:zinc ion binding"/>
    <property type="evidence" value="ECO:0007669"/>
    <property type="project" value="UniProtKB-KW"/>
</dbReference>
<feature type="compositionally biased region" description="Polar residues" evidence="10">
    <location>
        <begin position="837"/>
        <end position="855"/>
    </location>
</feature>
<dbReference type="Proteomes" id="UP000594262">
    <property type="component" value="Unplaced"/>
</dbReference>
<dbReference type="Pfam" id="PF00098">
    <property type="entry name" value="zf-CCHC"/>
    <property type="match status" value="2"/>
</dbReference>
<dbReference type="GO" id="GO:0031499">
    <property type="term" value="C:TRAMP complex"/>
    <property type="evidence" value="ECO:0007669"/>
    <property type="project" value="TreeGrafter"/>
</dbReference>
<feature type="compositionally biased region" description="Basic and acidic residues" evidence="10">
    <location>
        <begin position="511"/>
        <end position="531"/>
    </location>
</feature>
<dbReference type="InterPro" id="IPR001878">
    <property type="entry name" value="Znf_CCHC"/>
</dbReference>
<keyword evidence="2" id="KW-0479">Metal-binding</keyword>
<feature type="compositionally biased region" description="Basic and acidic residues" evidence="10">
    <location>
        <begin position="603"/>
        <end position="623"/>
    </location>
</feature>
<feature type="compositionally biased region" description="Low complexity" evidence="10">
    <location>
        <begin position="631"/>
        <end position="653"/>
    </location>
</feature>
<dbReference type="SUPFAM" id="SSF57756">
    <property type="entry name" value="Retrovirus zinc finger-like domains"/>
    <property type="match status" value="2"/>
</dbReference>
<protein>
    <recommendedName>
        <fullName evidence="7">Zinc finger CCHC domain-containing protein 7</fullName>
    </recommendedName>
    <alternativeName>
        <fullName evidence="8">TRAMP-like complex RNA-binding factor ZCCHC7</fullName>
    </alternativeName>
</protein>
<dbReference type="GeneID" id="136803708"/>
<feature type="compositionally biased region" description="Basic and acidic residues" evidence="10">
    <location>
        <begin position="299"/>
        <end position="409"/>
    </location>
</feature>
<dbReference type="Gene3D" id="4.10.60.10">
    <property type="entry name" value="Zinc finger, CCHC-type"/>
    <property type="match status" value="3"/>
</dbReference>
<dbReference type="GO" id="GO:0071039">
    <property type="term" value="P:nuclear polyadenylation-dependent CUT catabolic process"/>
    <property type="evidence" value="ECO:0007669"/>
    <property type="project" value="TreeGrafter"/>
</dbReference>
<feature type="domain" description="CCHC-type" evidence="11">
    <location>
        <begin position="169"/>
        <end position="184"/>
    </location>
</feature>
<feature type="compositionally biased region" description="Acidic residues" evidence="10">
    <location>
        <begin position="859"/>
        <end position="868"/>
    </location>
</feature>
<feature type="region of interest" description="Disordered" evidence="10">
    <location>
        <begin position="1"/>
        <end position="38"/>
    </location>
</feature>
<evidence type="ECO:0000256" key="6">
    <source>
        <dbReference type="ARBA" id="ARBA00023242"/>
    </source>
</evidence>
<feature type="domain" description="CCHC-type" evidence="11">
    <location>
        <begin position="147"/>
        <end position="162"/>
    </location>
</feature>
<sequence length="1096" mass="126814">MSYGNTKEMSEDEDYEEDIYTEEELEEQEQREQEKELEDFLYSKFHYASKVDVEETDPNTGIDKNRDDIIDENENPQTAYPEISESTTWGILGAHSTIKEKINSLSAVVGEDSENWDVNEQDLNEKGNKKHATKRYYLEDELPNIICFNCGLKGHIGRDCTQERKLPTCSLCGTDGHVRRHCPNEFCFNCMETGHRARDCTEERKKPRHLLRCKRCRNVGHLKQDCPEYWRQYHVTIESGPIIMLSISSKSKEKSNKENRYCFNCASTKHFGEECKYDRLNKGPVCGQFVVNYDPCTTEGHEVSKRDKSKRDKERKEKESGEKRKESRDLRESRRKNRDSSPIESPRKSSREKIKDRDSKDSPREKSTRDSNESPKDSLRSRDSKKEKSRDEKEKSRTESPSDLSMERDKKRKKKKEREESPITLTSSSKNLDKDEKKKDSSEKEKDSKKRKRDSEKEEKTKSTSKDEEIEPSKKKSKSSKDKESEKKDEKQRSYENIRRNMWISDDDNISIDRTESSEAPKKFSLADHLKIGFGLTSKKRKGESDVDKSNKKRKREEPSGSEKSNDKKRKTKTKDENEQSSSQSSNPDNDIDNQSKTKVKREKTISDEKVKIDKTLITEKTDQPQQSKTAASRISNSTSTISSSKAKNNKTSEWMEKWEDYTNDAVNEDDEKYELLQRVDSSEVTEIVIEDDENSNDSVATLDFDAPTTRPLAPNVILIDDDEDETSHTTQEQASPLHSPERTKVKPNKTISESPRSKKYKMNVEALNNLKTILDSDSDSDSDDEWADDDGQQQSSSTLNPQPNFHDDDSDVSVTEVVSLDGGDTHARDVEERTTLDYNQTPRVSPTTPPTFNNIVIGDDDEDEDEVNTTNRRTNDERISEDGKVNPIEKDLTYYNPRAIYQEHLVVYNLISATQSHSMAPNPFKVNNTSSSSYGGVTFSTYRNNNIPNAQGSNRRNDKHLPDPLQKIVPFFLPWVHQNEVRGRLANGKAIYTKSELCGMASGKVIKKWRFDAQNHKDKLRRIGYKDQQLSDVYNNYFNFIATDHLRKHAKLVDDEKVQRIHKEKERFKERVAAKKRLRQQNKAEDKQFNIHHVY</sequence>
<dbReference type="AlphaFoldDB" id="A0A7M5V4J5"/>
<dbReference type="GO" id="GO:0071036">
    <property type="term" value="P:nuclear polyadenylation-dependent snoRNA catabolic process"/>
    <property type="evidence" value="ECO:0007669"/>
    <property type="project" value="TreeGrafter"/>
</dbReference>
<evidence type="ECO:0000256" key="4">
    <source>
        <dbReference type="ARBA" id="ARBA00022771"/>
    </source>
</evidence>
<feature type="compositionally biased region" description="Acidic residues" evidence="10">
    <location>
        <begin position="10"/>
        <end position="27"/>
    </location>
</feature>
<dbReference type="InterPro" id="IPR036875">
    <property type="entry name" value="Znf_CCHC_sf"/>
</dbReference>
<feature type="domain" description="CCHC-type" evidence="11">
    <location>
        <begin position="187"/>
        <end position="202"/>
    </location>
</feature>
<dbReference type="OrthoDB" id="7608935at2759"/>
<dbReference type="PANTHER" id="PTHR46543:SF1">
    <property type="entry name" value="ZINC FINGER CCHC DOMAIN-CONTAINING PROTEIN 7"/>
    <property type="match status" value="1"/>
</dbReference>
<feature type="region of interest" description="Disordered" evidence="10">
    <location>
        <begin position="298"/>
        <end position="657"/>
    </location>
</feature>
<proteinExistence type="predicted"/>
<dbReference type="PROSITE" id="PS50158">
    <property type="entry name" value="ZF_CCHC"/>
    <property type="match status" value="4"/>
</dbReference>
<reference evidence="12" key="1">
    <citation type="submission" date="2021-01" db="UniProtKB">
        <authorList>
            <consortium name="EnsemblMetazoa"/>
        </authorList>
    </citation>
    <scope>IDENTIFICATION</scope>
</reference>
<feature type="compositionally biased region" description="Low complexity" evidence="10">
    <location>
        <begin position="580"/>
        <end position="595"/>
    </location>
</feature>
<evidence type="ECO:0000259" key="11">
    <source>
        <dbReference type="PROSITE" id="PS50158"/>
    </source>
</evidence>
<dbReference type="RefSeq" id="XP_066916528.1">
    <property type="nucleotide sequence ID" value="XM_067060427.1"/>
</dbReference>
<comment type="subcellular location">
    <subcellularLocation>
        <location evidence="1">Nucleus</location>
    </subcellularLocation>
</comment>
<feature type="region of interest" description="Disordered" evidence="10">
    <location>
        <begin position="689"/>
        <end position="879"/>
    </location>
</feature>
<keyword evidence="13" id="KW-1185">Reference proteome</keyword>
<evidence type="ECO:0000256" key="5">
    <source>
        <dbReference type="ARBA" id="ARBA00022833"/>
    </source>
</evidence>
<evidence type="ECO:0000256" key="1">
    <source>
        <dbReference type="ARBA" id="ARBA00004123"/>
    </source>
</evidence>
<dbReference type="SMART" id="SM00343">
    <property type="entry name" value="ZnF_C2HC"/>
    <property type="match status" value="5"/>
</dbReference>
<keyword evidence="6" id="KW-0539">Nucleus</keyword>
<feature type="domain" description="CCHC-type" evidence="11">
    <location>
        <begin position="212"/>
        <end position="228"/>
    </location>
</feature>
<feature type="compositionally biased region" description="Basic and acidic residues" evidence="10">
    <location>
        <begin position="431"/>
        <end position="499"/>
    </location>
</feature>
<evidence type="ECO:0000256" key="7">
    <source>
        <dbReference type="ARBA" id="ARBA00041190"/>
    </source>
</evidence>
<feature type="compositionally biased region" description="Basic and acidic residues" evidence="10">
    <location>
        <begin position="543"/>
        <end position="566"/>
    </location>
</feature>
<feature type="compositionally biased region" description="Polar residues" evidence="10">
    <location>
        <begin position="793"/>
        <end position="804"/>
    </location>
</feature>
<dbReference type="PANTHER" id="PTHR46543">
    <property type="entry name" value="ZINC FINGER CCHC DOMAIN-CONTAINING PROTEIN 7"/>
    <property type="match status" value="1"/>
</dbReference>
<dbReference type="GO" id="GO:0003723">
    <property type="term" value="F:RNA binding"/>
    <property type="evidence" value="ECO:0007669"/>
    <property type="project" value="TreeGrafter"/>
</dbReference>
<evidence type="ECO:0000256" key="8">
    <source>
        <dbReference type="ARBA" id="ARBA00043023"/>
    </source>
</evidence>
<keyword evidence="4 9" id="KW-0863">Zinc-finger</keyword>
<dbReference type="EnsemblMetazoa" id="CLYHEMT011188.1">
    <property type="protein sequence ID" value="CLYHEMP011188.1"/>
    <property type="gene ID" value="CLYHEMG011188"/>
</dbReference>
<feature type="compositionally biased region" description="Basic and acidic residues" evidence="10">
    <location>
        <begin position="824"/>
        <end position="836"/>
    </location>
</feature>
<keyword evidence="5" id="KW-0862">Zinc</keyword>
<accession>A0A7M5V4J5</accession>
<organism evidence="12 13">
    <name type="scientific">Clytia hemisphaerica</name>
    <dbReference type="NCBI Taxonomy" id="252671"/>
    <lineage>
        <taxon>Eukaryota</taxon>
        <taxon>Metazoa</taxon>
        <taxon>Cnidaria</taxon>
        <taxon>Hydrozoa</taxon>
        <taxon>Hydroidolina</taxon>
        <taxon>Leptothecata</taxon>
        <taxon>Obeliida</taxon>
        <taxon>Clytiidae</taxon>
        <taxon>Clytia</taxon>
    </lineage>
</organism>
<dbReference type="InterPro" id="IPR051644">
    <property type="entry name" value="TRAMP_AT-DNA-binding"/>
</dbReference>
<dbReference type="GO" id="GO:0071035">
    <property type="term" value="P:nuclear polyadenylation-dependent rRNA catabolic process"/>
    <property type="evidence" value="ECO:0007669"/>
    <property type="project" value="TreeGrafter"/>
</dbReference>
<evidence type="ECO:0000256" key="9">
    <source>
        <dbReference type="PROSITE-ProRule" id="PRU00047"/>
    </source>
</evidence>
<evidence type="ECO:0000313" key="13">
    <source>
        <dbReference type="Proteomes" id="UP000594262"/>
    </source>
</evidence>
<keyword evidence="3" id="KW-0677">Repeat</keyword>
<evidence type="ECO:0000256" key="3">
    <source>
        <dbReference type="ARBA" id="ARBA00022737"/>
    </source>
</evidence>
<dbReference type="GO" id="GO:0071038">
    <property type="term" value="P:TRAMP-dependent tRNA surveillance pathway"/>
    <property type="evidence" value="ECO:0007669"/>
    <property type="project" value="TreeGrafter"/>
</dbReference>
<evidence type="ECO:0000256" key="10">
    <source>
        <dbReference type="SAM" id="MobiDB-lite"/>
    </source>
</evidence>
<evidence type="ECO:0000256" key="2">
    <source>
        <dbReference type="ARBA" id="ARBA00022723"/>
    </source>
</evidence>
<dbReference type="GO" id="GO:0071031">
    <property type="term" value="P:nuclear mRNA surveillance of mRNA 3'-end processing"/>
    <property type="evidence" value="ECO:0007669"/>
    <property type="project" value="TreeGrafter"/>
</dbReference>
<feature type="compositionally biased region" description="Acidic residues" evidence="10">
    <location>
        <begin position="777"/>
        <end position="792"/>
    </location>
</feature>